<dbReference type="Proteomes" id="UP000516260">
    <property type="component" value="Chromosome 11"/>
</dbReference>
<feature type="compositionally biased region" description="Polar residues" evidence="1">
    <location>
        <begin position="188"/>
        <end position="204"/>
    </location>
</feature>
<evidence type="ECO:0000313" key="3">
    <source>
        <dbReference type="EMBL" id="TNN01576.1"/>
    </source>
</evidence>
<comment type="caution">
    <text evidence="3">The sequence shown here is derived from an EMBL/GenBank/DDBJ whole genome shotgun (WGS) entry which is preliminary data.</text>
</comment>
<protein>
    <recommendedName>
        <fullName evidence="2">Signal recognition particle receptor alpha subunit N-terminal domain-containing protein</fullName>
    </recommendedName>
</protein>
<dbReference type="Pfam" id="PF04086">
    <property type="entry name" value="SRP-alpha_N"/>
    <property type="match status" value="1"/>
</dbReference>
<dbReference type="GO" id="GO:0003924">
    <property type="term" value="F:GTPase activity"/>
    <property type="evidence" value="ECO:0007669"/>
    <property type="project" value="InterPro"/>
</dbReference>
<dbReference type="AlphaFoldDB" id="A0A4Z2CBM6"/>
<feature type="compositionally biased region" description="Basic and acidic residues" evidence="1">
    <location>
        <begin position="208"/>
        <end position="226"/>
    </location>
</feature>
<feature type="domain" description="Signal recognition particle receptor alpha subunit N-terminal" evidence="2">
    <location>
        <begin position="30"/>
        <end position="220"/>
    </location>
</feature>
<dbReference type="GO" id="GO:0005785">
    <property type="term" value="C:signal recognition particle receptor complex"/>
    <property type="evidence" value="ECO:0007669"/>
    <property type="project" value="InterPro"/>
</dbReference>
<gene>
    <name evidence="3" type="ORF">fugu_010958</name>
</gene>
<evidence type="ECO:0000313" key="4">
    <source>
        <dbReference type="Proteomes" id="UP000516260"/>
    </source>
</evidence>
<reference evidence="3 4" key="1">
    <citation type="submission" date="2019-04" db="EMBL/GenBank/DDBJ databases">
        <title>The sequence and de novo assembly of Takifugu bimaculatus genome using PacBio and Hi-C technologies.</title>
        <authorList>
            <person name="Xu P."/>
            <person name="Liu B."/>
            <person name="Zhou Z."/>
        </authorList>
    </citation>
    <scope>NUCLEOTIDE SEQUENCE [LARGE SCALE GENOMIC DNA]</scope>
    <source>
        <strain evidence="3">TB-2018</strain>
        <tissue evidence="3">Muscle</tissue>
    </source>
</reference>
<accession>A0A4Z2CBM6</accession>
<proteinExistence type="predicted"/>
<dbReference type="FunFam" id="3.30.450.60:FF:000021">
    <property type="entry name" value="signal recognition particle receptor subunit alpha isoform X2"/>
    <property type="match status" value="1"/>
</dbReference>
<feature type="region of interest" description="Disordered" evidence="1">
    <location>
        <begin position="133"/>
        <end position="226"/>
    </location>
</feature>
<sequence>MLDFFTIFSKGGIVLWCFQGAGVTQSFTGPVNALIRSVILQERSGNNSFTHDALTLKYKLDNEFELLFVVGFQKILTLTYVDKLIDDIQLHFRDRYKNELVQKGALKFLNHSFQFENDFIKLLREAEYSSKARSPAHMRTFKESEKSQKTVKSMIETKGGDKGKDQGGKKNKNTKKEAELEKAEQHKSSFSVQKTVENGNQGLTSEEIMQKNREKFFSKRMVDDRC</sequence>
<keyword evidence="4" id="KW-1185">Reference proteome</keyword>
<dbReference type="SUPFAM" id="SSF64356">
    <property type="entry name" value="SNARE-like"/>
    <property type="match status" value="1"/>
</dbReference>
<feature type="compositionally biased region" description="Basic and acidic residues" evidence="1">
    <location>
        <begin position="158"/>
        <end position="187"/>
    </location>
</feature>
<dbReference type="CDD" id="cd14826">
    <property type="entry name" value="SR_alpha_SRX"/>
    <property type="match status" value="1"/>
</dbReference>
<evidence type="ECO:0000259" key="2">
    <source>
        <dbReference type="Pfam" id="PF04086"/>
    </source>
</evidence>
<dbReference type="GO" id="GO:0005525">
    <property type="term" value="F:GTP binding"/>
    <property type="evidence" value="ECO:0007669"/>
    <property type="project" value="InterPro"/>
</dbReference>
<dbReference type="GO" id="GO:0005047">
    <property type="term" value="F:signal recognition particle binding"/>
    <property type="evidence" value="ECO:0007669"/>
    <property type="project" value="InterPro"/>
</dbReference>
<evidence type="ECO:0000256" key="1">
    <source>
        <dbReference type="SAM" id="MobiDB-lite"/>
    </source>
</evidence>
<dbReference type="Gene3D" id="3.30.450.60">
    <property type="match status" value="1"/>
</dbReference>
<dbReference type="InterPro" id="IPR011012">
    <property type="entry name" value="Longin-like_dom_sf"/>
</dbReference>
<dbReference type="GO" id="GO:0006886">
    <property type="term" value="P:intracellular protein transport"/>
    <property type="evidence" value="ECO:0007669"/>
    <property type="project" value="InterPro"/>
</dbReference>
<name>A0A4Z2CBM6_9TELE</name>
<dbReference type="EMBL" id="SWLE01000003">
    <property type="protein sequence ID" value="TNN01576.1"/>
    <property type="molecule type" value="Genomic_DNA"/>
</dbReference>
<dbReference type="InterPro" id="IPR007222">
    <property type="entry name" value="Sig_recog_particle_rcpt_asu_N"/>
</dbReference>
<organism evidence="3 4">
    <name type="scientific">Takifugu bimaculatus</name>
    <dbReference type="NCBI Taxonomy" id="433685"/>
    <lineage>
        <taxon>Eukaryota</taxon>
        <taxon>Metazoa</taxon>
        <taxon>Chordata</taxon>
        <taxon>Craniata</taxon>
        <taxon>Vertebrata</taxon>
        <taxon>Euteleostomi</taxon>
        <taxon>Actinopterygii</taxon>
        <taxon>Neopterygii</taxon>
        <taxon>Teleostei</taxon>
        <taxon>Neoteleostei</taxon>
        <taxon>Acanthomorphata</taxon>
        <taxon>Eupercaria</taxon>
        <taxon>Tetraodontiformes</taxon>
        <taxon>Tetradontoidea</taxon>
        <taxon>Tetraodontidae</taxon>
        <taxon>Takifugu</taxon>
    </lineage>
</organism>